<dbReference type="Proteomes" id="UP000663874">
    <property type="component" value="Unassembled WGS sequence"/>
</dbReference>
<dbReference type="Proteomes" id="UP000663823">
    <property type="component" value="Unassembled WGS sequence"/>
</dbReference>
<reference evidence="5" key="1">
    <citation type="submission" date="2021-02" db="EMBL/GenBank/DDBJ databases">
        <authorList>
            <person name="Nowell W R."/>
        </authorList>
    </citation>
    <scope>NUCLEOTIDE SEQUENCE</scope>
</reference>
<comment type="caution">
    <text evidence="5">The sequence shown here is derived from an EMBL/GenBank/DDBJ whole genome shotgun (WGS) entry which is preliminary data.</text>
</comment>
<gene>
    <name evidence="5" type="ORF">FNK824_LOCUS1575</name>
    <name evidence="4" type="ORF">OTI717_LOCUS3376</name>
    <name evidence="2" type="ORF">RFH988_LOCUS3067</name>
    <name evidence="3" type="ORF">SEV965_LOCUS1347</name>
</gene>
<evidence type="ECO:0000256" key="1">
    <source>
        <dbReference type="SAM" id="MobiDB-lite"/>
    </source>
</evidence>
<name>A0A818KXU1_9BILA</name>
<evidence type="ECO:0000313" key="4">
    <source>
        <dbReference type="EMBL" id="CAF3532255.1"/>
    </source>
</evidence>
<dbReference type="EMBL" id="CAJOAX010000181">
    <property type="protein sequence ID" value="CAF3532255.1"/>
    <property type="molecule type" value="Genomic_DNA"/>
</dbReference>
<feature type="compositionally biased region" description="Low complexity" evidence="1">
    <location>
        <begin position="16"/>
        <end position="29"/>
    </location>
</feature>
<evidence type="ECO:0000313" key="5">
    <source>
        <dbReference type="EMBL" id="CAF3563504.1"/>
    </source>
</evidence>
<dbReference type="EMBL" id="CAJNOO010000070">
    <property type="protein sequence ID" value="CAF0784107.1"/>
    <property type="molecule type" value="Genomic_DNA"/>
</dbReference>
<dbReference type="EMBL" id="CAJOBE010000083">
    <property type="protein sequence ID" value="CAF3563504.1"/>
    <property type="molecule type" value="Genomic_DNA"/>
</dbReference>
<evidence type="ECO:0000313" key="3">
    <source>
        <dbReference type="EMBL" id="CAF0815548.1"/>
    </source>
</evidence>
<dbReference type="Proteomes" id="UP000663889">
    <property type="component" value="Unassembled WGS sequence"/>
</dbReference>
<dbReference type="OrthoDB" id="2428896at2759"/>
<dbReference type="Proteomes" id="UP000663882">
    <property type="component" value="Unassembled WGS sequence"/>
</dbReference>
<sequence>MNHLFNEKVISAQPVSRDLSSSASGSALPDSHRGTRITTESGGQYLIHHGSGFAAPGSNPTVITDAANMSSNWKSVGESYNPNSLVGGMMGTG</sequence>
<proteinExistence type="predicted"/>
<dbReference type="AlphaFoldDB" id="A0A818KXU1"/>
<organism evidence="5 6">
    <name type="scientific">Rotaria sordida</name>
    <dbReference type="NCBI Taxonomy" id="392033"/>
    <lineage>
        <taxon>Eukaryota</taxon>
        <taxon>Metazoa</taxon>
        <taxon>Spiralia</taxon>
        <taxon>Gnathifera</taxon>
        <taxon>Rotifera</taxon>
        <taxon>Eurotatoria</taxon>
        <taxon>Bdelloidea</taxon>
        <taxon>Philodinida</taxon>
        <taxon>Philodinidae</taxon>
        <taxon>Rotaria</taxon>
    </lineage>
</organism>
<evidence type="ECO:0000313" key="6">
    <source>
        <dbReference type="Proteomes" id="UP000663874"/>
    </source>
</evidence>
<accession>A0A818KXU1</accession>
<feature type="region of interest" description="Disordered" evidence="1">
    <location>
        <begin position="1"/>
        <end position="38"/>
    </location>
</feature>
<dbReference type="EMBL" id="CAJNOU010000025">
    <property type="protein sequence ID" value="CAF0815548.1"/>
    <property type="molecule type" value="Genomic_DNA"/>
</dbReference>
<protein>
    <submittedName>
        <fullName evidence="5">Uncharacterized protein</fullName>
    </submittedName>
</protein>
<evidence type="ECO:0000313" key="2">
    <source>
        <dbReference type="EMBL" id="CAF0784107.1"/>
    </source>
</evidence>